<gene>
    <name evidence="2" type="ORF">SBRY_20966</name>
</gene>
<feature type="region of interest" description="Disordered" evidence="1">
    <location>
        <begin position="1"/>
        <end position="70"/>
    </location>
</feature>
<evidence type="ECO:0000256" key="1">
    <source>
        <dbReference type="SAM" id="MobiDB-lite"/>
    </source>
</evidence>
<evidence type="ECO:0000313" key="2">
    <source>
        <dbReference type="EMBL" id="CAG7633348.1"/>
    </source>
</evidence>
<dbReference type="AlphaFoldDB" id="A0A9W4EA39"/>
<accession>A0A9W4EA39</accession>
<evidence type="ECO:0000313" key="3">
    <source>
        <dbReference type="Proteomes" id="UP001153328"/>
    </source>
</evidence>
<sequence length="70" mass="7657">MDRRQRAACGRFPRRALPDAEGLRGRVLPGDQRPDPAGPHRGHQQHTRGEVRRHPVGSGGPHAPLTGSVR</sequence>
<proteinExistence type="predicted"/>
<protein>
    <submittedName>
        <fullName evidence="2">Uncharacterized protein</fullName>
    </submittedName>
</protein>
<name>A0A9W4EA39_9ACTN</name>
<dbReference type="Proteomes" id="UP001153328">
    <property type="component" value="Unassembled WGS sequence"/>
</dbReference>
<organism evidence="2 3">
    <name type="scientific">Actinacidiphila bryophytorum</name>
    <dbReference type="NCBI Taxonomy" id="1436133"/>
    <lineage>
        <taxon>Bacteria</taxon>
        <taxon>Bacillati</taxon>
        <taxon>Actinomycetota</taxon>
        <taxon>Actinomycetes</taxon>
        <taxon>Kitasatosporales</taxon>
        <taxon>Streptomycetaceae</taxon>
        <taxon>Actinacidiphila</taxon>
    </lineage>
</organism>
<comment type="caution">
    <text evidence="2">The sequence shown here is derived from an EMBL/GenBank/DDBJ whole genome shotgun (WGS) entry which is preliminary data.</text>
</comment>
<dbReference type="EMBL" id="CAJVAX010000012">
    <property type="protein sequence ID" value="CAG7633348.1"/>
    <property type="molecule type" value="Genomic_DNA"/>
</dbReference>
<reference evidence="2" key="1">
    <citation type="submission" date="2021-06" db="EMBL/GenBank/DDBJ databases">
        <authorList>
            <person name="Arsene-Ploetze F."/>
        </authorList>
    </citation>
    <scope>NUCLEOTIDE SEQUENCE</scope>
    <source>
        <strain evidence="2">SBRY1</strain>
    </source>
</reference>
<keyword evidence="3" id="KW-1185">Reference proteome</keyword>